<dbReference type="EMBL" id="CAACXN010000014">
    <property type="protein sequence ID" value="VEW12454.1"/>
    <property type="molecule type" value="Genomic_DNA"/>
</dbReference>
<dbReference type="PANTHER" id="PTHR37820:SF1">
    <property type="entry name" value="CELL DIVISION PROTEIN FTSQ"/>
    <property type="match status" value="1"/>
</dbReference>
<dbReference type="RefSeq" id="WP_095376567.1">
    <property type="nucleotide sequence ID" value="NZ_CAACXN010000014.1"/>
</dbReference>
<keyword evidence="1" id="KW-1003">Cell membrane</keyword>
<dbReference type="GO" id="GO:0051301">
    <property type="term" value="P:cell division"/>
    <property type="evidence" value="ECO:0007669"/>
    <property type="project" value="UniProtKB-KW"/>
</dbReference>
<dbReference type="EMBL" id="CP065682">
    <property type="protein sequence ID" value="QPS33089.1"/>
    <property type="molecule type" value="Genomic_DNA"/>
</dbReference>
<proteinExistence type="predicted"/>
<keyword evidence="3 6" id="KW-0812">Transmembrane</keyword>
<dbReference type="InterPro" id="IPR050487">
    <property type="entry name" value="FtsQ_DivIB"/>
</dbReference>
<sequence length="248" mass="25838">MPLQPPRVGDESTADLTGIIRARRREIWAKRLTVLGSIAAVLALAAVAWFSPLLALGSVSVDGSRLVSGGKVADFVEAEHGGTPLPQLRMSRIEAEVLERFPRAEAADVRYSGPRSISIAITDRTPVIAIAAGGGFTLYDAEAVDLGTVDKAPQGLTVLESASPNEETIAAVIRFMSSLSPELRSQLSTVEAKGSEGLAGTIETGETTASVVFGDAENASQKMQTALQLAADGRTEIDVSVPSVPVTG</sequence>
<feature type="transmembrane region" description="Helical" evidence="6">
    <location>
        <begin position="32"/>
        <end position="50"/>
    </location>
</feature>
<evidence type="ECO:0000256" key="2">
    <source>
        <dbReference type="ARBA" id="ARBA00022618"/>
    </source>
</evidence>
<dbReference type="PANTHER" id="PTHR37820">
    <property type="entry name" value="CELL DIVISION PROTEIN DIVIB"/>
    <property type="match status" value="1"/>
</dbReference>
<keyword evidence="2 7" id="KW-0132">Cell division</keyword>
<keyword evidence="5" id="KW-0131">Cell cycle</keyword>
<dbReference type="EMBL" id="NCWY01000013">
    <property type="protein sequence ID" value="PAK94232.1"/>
    <property type="molecule type" value="Genomic_DNA"/>
</dbReference>
<evidence type="ECO:0000313" key="10">
    <source>
        <dbReference type="Proteomes" id="UP000216867"/>
    </source>
</evidence>
<evidence type="ECO:0000313" key="7">
    <source>
        <dbReference type="EMBL" id="PAK94232.1"/>
    </source>
</evidence>
<dbReference type="AlphaFoldDB" id="A0A269Z8V4"/>
<name>A0A269Z8V4_9MICO</name>
<dbReference type="Proteomes" id="UP000216867">
    <property type="component" value="Unassembled WGS sequence"/>
</dbReference>
<reference evidence="9 11" key="2">
    <citation type="submission" date="2019-02" db="EMBL/GenBank/DDBJ databases">
        <authorList>
            <consortium name="Pathogen Informatics"/>
        </authorList>
    </citation>
    <scope>NUCLEOTIDE SEQUENCE [LARGE SCALE GENOMIC DNA]</scope>
    <source>
        <strain evidence="9 11">3012STDY7078520</strain>
    </source>
</reference>
<evidence type="ECO:0000313" key="9">
    <source>
        <dbReference type="EMBL" id="VEW12454.1"/>
    </source>
</evidence>
<evidence type="ECO:0000313" key="12">
    <source>
        <dbReference type="Proteomes" id="UP000594979"/>
    </source>
</evidence>
<dbReference type="GO" id="GO:0005886">
    <property type="term" value="C:plasma membrane"/>
    <property type="evidence" value="ECO:0007669"/>
    <property type="project" value="TreeGrafter"/>
</dbReference>
<evidence type="ECO:0000256" key="1">
    <source>
        <dbReference type="ARBA" id="ARBA00022475"/>
    </source>
</evidence>
<evidence type="ECO:0000256" key="5">
    <source>
        <dbReference type="ARBA" id="ARBA00023306"/>
    </source>
</evidence>
<accession>A0A269Z8V4</accession>
<evidence type="ECO:0000313" key="8">
    <source>
        <dbReference type="EMBL" id="QPS33089.1"/>
    </source>
</evidence>
<evidence type="ECO:0000313" key="11">
    <source>
        <dbReference type="Proteomes" id="UP000386281"/>
    </source>
</evidence>
<protein>
    <submittedName>
        <fullName evidence="7">Cell division protein FtsQ</fullName>
    </submittedName>
</protein>
<dbReference type="Proteomes" id="UP000594979">
    <property type="component" value="Chromosome"/>
</dbReference>
<keyword evidence="4 6" id="KW-1133">Transmembrane helix</keyword>
<evidence type="ECO:0000256" key="3">
    <source>
        <dbReference type="ARBA" id="ARBA00022692"/>
    </source>
</evidence>
<dbReference type="Proteomes" id="UP000386281">
    <property type="component" value="Unassembled WGS sequence"/>
</dbReference>
<keyword evidence="6" id="KW-0472">Membrane</keyword>
<reference evidence="7 10" key="1">
    <citation type="submission" date="2017-04" db="EMBL/GenBank/DDBJ databases">
        <title>Kefir bacterial isolates.</title>
        <authorList>
            <person name="Kim Y."/>
            <person name="Blasche S."/>
            <person name="Patil K.R."/>
        </authorList>
    </citation>
    <scope>NUCLEOTIDE SEQUENCE [LARGE SCALE GENOMIC DNA]</scope>
    <source>
        <strain evidence="7 10">OG2</strain>
    </source>
</reference>
<reference evidence="8 12" key="3">
    <citation type="submission" date="2020-12" db="EMBL/GenBank/DDBJ databases">
        <title>FDA dAtabase for Regulatory Grade micrObial Sequences (FDA-ARGOS): Supporting development and validation of Infectious Disease Dx tests.</title>
        <authorList>
            <person name="Sproer C."/>
            <person name="Gronow S."/>
            <person name="Severitt S."/>
            <person name="Schroder I."/>
            <person name="Tallon L."/>
            <person name="Sadzewicz L."/>
            <person name="Zhao X."/>
            <person name="Boylan J."/>
            <person name="Ott S."/>
            <person name="Bowen H."/>
            <person name="Vavikolanu K."/>
            <person name="Mehta A."/>
            <person name="Aluvathingal J."/>
            <person name="Nadendla S."/>
            <person name="Lowell S."/>
            <person name="Myers T."/>
            <person name="Yan Y."/>
            <person name="Sichtig H."/>
        </authorList>
    </citation>
    <scope>NUCLEOTIDE SEQUENCE [LARGE SCALE GENOMIC DNA]</scope>
    <source>
        <strain evidence="8 12">FDAARGOS_902</strain>
    </source>
</reference>
<evidence type="ECO:0000256" key="4">
    <source>
        <dbReference type="ARBA" id="ARBA00022989"/>
    </source>
</evidence>
<dbReference type="KEGG" id="bcau:I6G59_14160"/>
<organism evidence="7 10">
    <name type="scientific">Brevibacterium casei</name>
    <dbReference type="NCBI Taxonomy" id="33889"/>
    <lineage>
        <taxon>Bacteria</taxon>
        <taxon>Bacillati</taxon>
        <taxon>Actinomycetota</taxon>
        <taxon>Actinomycetes</taxon>
        <taxon>Micrococcales</taxon>
        <taxon>Brevibacteriaceae</taxon>
        <taxon>Brevibacterium</taxon>
    </lineage>
</organism>
<gene>
    <name evidence="7" type="ORF">B8X04_13840</name>
    <name evidence="8" type="ORF">I6G59_14160</name>
    <name evidence="9" type="ORF">NCTC12391_01539</name>
</gene>
<evidence type="ECO:0000256" key="6">
    <source>
        <dbReference type="SAM" id="Phobius"/>
    </source>
</evidence>